<dbReference type="GO" id="GO:0016491">
    <property type="term" value="F:oxidoreductase activity"/>
    <property type="evidence" value="ECO:0007669"/>
    <property type="project" value="UniProtKB-KW"/>
</dbReference>
<proteinExistence type="predicted"/>
<organism evidence="3 4">
    <name type="scientific">Amaricoccus macauensis</name>
    <dbReference type="NCBI Taxonomy" id="57001"/>
    <lineage>
        <taxon>Bacteria</taxon>
        <taxon>Pseudomonadati</taxon>
        <taxon>Pseudomonadota</taxon>
        <taxon>Alphaproteobacteria</taxon>
        <taxon>Rhodobacterales</taxon>
        <taxon>Paracoccaceae</taxon>
        <taxon>Amaricoccus</taxon>
    </lineage>
</organism>
<feature type="domain" description="FAD dependent oxidoreductase" evidence="2">
    <location>
        <begin position="37"/>
        <end position="392"/>
    </location>
</feature>
<accession>A0A840SKU6</accession>
<dbReference type="InterPro" id="IPR036188">
    <property type="entry name" value="FAD/NAD-bd_sf"/>
</dbReference>
<dbReference type="Proteomes" id="UP000549457">
    <property type="component" value="Unassembled WGS sequence"/>
</dbReference>
<dbReference type="PANTHER" id="PTHR13847:SF281">
    <property type="entry name" value="FAD DEPENDENT OXIDOREDUCTASE DOMAIN-CONTAINING PROTEIN"/>
    <property type="match status" value="1"/>
</dbReference>
<dbReference type="SUPFAM" id="SSF51905">
    <property type="entry name" value="FAD/NAD(P)-binding domain"/>
    <property type="match status" value="1"/>
</dbReference>
<dbReference type="GO" id="GO:0005737">
    <property type="term" value="C:cytoplasm"/>
    <property type="evidence" value="ECO:0007669"/>
    <property type="project" value="TreeGrafter"/>
</dbReference>
<dbReference type="RefSeq" id="WP_184147765.1">
    <property type="nucleotide sequence ID" value="NZ_JACHFM010000001.1"/>
</dbReference>
<keyword evidence="1" id="KW-0560">Oxidoreductase</keyword>
<keyword evidence="4" id="KW-1185">Reference proteome</keyword>
<dbReference type="Gene3D" id="3.30.9.10">
    <property type="entry name" value="D-Amino Acid Oxidase, subunit A, domain 2"/>
    <property type="match status" value="1"/>
</dbReference>
<protein>
    <submittedName>
        <fullName evidence="3">Glycine/D-amino acid oxidase-like deaminating enzyme</fullName>
    </submittedName>
</protein>
<dbReference type="Gene3D" id="3.50.50.60">
    <property type="entry name" value="FAD/NAD(P)-binding domain"/>
    <property type="match status" value="1"/>
</dbReference>
<reference evidence="3 4" key="1">
    <citation type="submission" date="2020-08" db="EMBL/GenBank/DDBJ databases">
        <title>Genomic Encyclopedia of Type Strains, Phase IV (KMG-IV): sequencing the most valuable type-strain genomes for metagenomic binning, comparative biology and taxonomic classification.</title>
        <authorList>
            <person name="Goeker M."/>
        </authorList>
    </citation>
    <scope>NUCLEOTIDE SEQUENCE [LARGE SCALE GENOMIC DNA]</scope>
    <source>
        <strain evidence="3 4">DSM 101730</strain>
    </source>
</reference>
<comment type="caution">
    <text evidence="3">The sequence shown here is derived from an EMBL/GenBank/DDBJ whole genome shotgun (WGS) entry which is preliminary data.</text>
</comment>
<dbReference type="EMBL" id="JACHFM010000001">
    <property type="protein sequence ID" value="MBB5221390.1"/>
    <property type="molecule type" value="Genomic_DNA"/>
</dbReference>
<dbReference type="InterPro" id="IPR006076">
    <property type="entry name" value="FAD-dep_OxRdtase"/>
</dbReference>
<sequence length="445" mass="49705">MQSFPTTRFSPFETTLWYATADAAPEYAELDQTIAADVCVVGAGYSGMTTSLELAKQGVAVALVEAEEPGFGGSGRNAGHCTPTFTHYTLPDLRKVLGEPWAERLIARQTRANDRVSGMIRDYQINCEWQQNGYFMGALTPAHIRDIEAKVETYNAVGARTRFVPREETEALTGSPRFLGGWLHEEAGHLNPLGYSRGLARAVMQEGVRLYARSPVTGCRRDGTRWRVETKTGAVLADKVIFTTGAYTVGGWPKLDETFRIMRVFVCATQPLDPETRRSVVPRNTTMHDGRGDIYVYKYNREGRIVASMFPMGRRGVDVGWTHKVMTDRLKWLHPQIREDIRWEYLWWGELDMQQKTVPRLYGLAPGVAAMTGLSGRGVPTGSMLGGILSEWAMGLPEKDLSLRVEPLKAAPFYMSYGPQLSLRYFRARDWLSAKTSGTPLPPHA</sequence>
<evidence type="ECO:0000313" key="3">
    <source>
        <dbReference type="EMBL" id="MBB5221390.1"/>
    </source>
</evidence>
<dbReference type="PANTHER" id="PTHR13847">
    <property type="entry name" value="SARCOSINE DEHYDROGENASE-RELATED"/>
    <property type="match status" value="1"/>
</dbReference>
<dbReference type="Pfam" id="PF01266">
    <property type="entry name" value="DAO"/>
    <property type="match status" value="1"/>
</dbReference>
<dbReference type="AlphaFoldDB" id="A0A840SKU6"/>
<gene>
    <name evidence="3" type="ORF">HNP73_001311</name>
</gene>
<evidence type="ECO:0000259" key="2">
    <source>
        <dbReference type="Pfam" id="PF01266"/>
    </source>
</evidence>
<evidence type="ECO:0000256" key="1">
    <source>
        <dbReference type="ARBA" id="ARBA00023002"/>
    </source>
</evidence>
<name>A0A840SKU6_9RHOB</name>
<evidence type="ECO:0000313" key="4">
    <source>
        <dbReference type="Proteomes" id="UP000549457"/>
    </source>
</evidence>